<reference evidence="1 2" key="1">
    <citation type="submission" date="2009-06" db="EMBL/GenBank/DDBJ databases">
        <title>The Genome Sequence of Lactobacillus coleohominis strain 101-4-CHN.</title>
        <authorList>
            <consortium name="The Broad Institute Genome Sequencing Platform"/>
            <person name="Ward D."/>
            <person name="Young S.K."/>
            <person name="Zeng Q."/>
            <person name="Koehrsen M."/>
            <person name="Alvarado L."/>
            <person name="Berlin A."/>
            <person name="Borenstein D."/>
            <person name="Chen Z."/>
            <person name="Engels R."/>
            <person name="Freedman E."/>
            <person name="Gellesch M."/>
            <person name="Goldberg J."/>
            <person name="Griggs A."/>
            <person name="Gujja S."/>
            <person name="Heiman D."/>
            <person name="Hepburn T."/>
            <person name="Howarth C."/>
            <person name="Jen D."/>
            <person name="Larson L."/>
            <person name="Lewis B."/>
            <person name="Mehta T."/>
            <person name="Park D."/>
            <person name="Pearson M."/>
            <person name="Roberts A."/>
            <person name="Saif S."/>
            <person name="Shea T."/>
            <person name="Shenoy N."/>
            <person name="Sisk P."/>
            <person name="Stolte C."/>
            <person name="Sykes S."/>
            <person name="Walk T."/>
            <person name="White J."/>
            <person name="Yandava C."/>
            <person name="Liu Y."/>
            <person name="Xu Q."/>
            <person name="Lander E."/>
            <person name="Nusbaum C."/>
            <person name="Galagan J."/>
            <person name="Birren B."/>
        </authorList>
    </citation>
    <scope>NUCLEOTIDE SEQUENCE [LARGE SCALE GENOMIC DNA]</scope>
    <source>
        <strain evidence="1 2">101-4-CHN</strain>
    </source>
</reference>
<dbReference type="eggNOG" id="COG1672">
    <property type="taxonomic scope" value="Bacteria"/>
</dbReference>
<dbReference type="Proteomes" id="UP000003987">
    <property type="component" value="Unassembled WGS sequence"/>
</dbReference>
<proteinExistence type="predicted"/>
<evidence type="ECO:0000313" key="1">
    <source>
        <dbReference type="EMBL" id="EEU30293.1"/>
    </source>
</evidence>
<gene>
    <name evidence="1" type="ORF">HMPREF0501_00671</name>
</gene>
<accession>C7XVC7</accession>
<dbReference type="HOGENOM" id="CLU_058580_1_0_9"/>
<name>C7XVC7_9LACO</name>
<dbReference type="OrthoDB" id="1550566at2"/>
<evidence type="ECO:0008006" key="3">
    <source>
        <dbReference type="Google" id="ProtNLM"/>
    </source>
</evidence>
<protein>
    <recommendedName>
        <fullName evidence="3">Orc1-like AAA ATPase domain-containing protein</fullName>
    </recommendedName>
</protein>
<sequence>MNKKNPFNPTFGDVPKIYLGKDQPEELASLIQQSDFARSFFITGVRGSGKTAFMTEVEQLLKMQSNCYCIDLINDSSLLPSFVNRLKELTNTKLTNAFKKVKGISAAGMQISFKQQDDPSNEIANHVMKLMKVIKDQQKFVVVAIDEVTNDPVIHKFAQIFNELKRQDMPIFVLMTGLPGLILDVKNEEKLTFLLRSEQRVMKPLQASDTAITYRKIFECSPAVASKMAQMVQGYSYAFQLLGYLTFQEGQRTNTTVSLELLKQIEPDFLTLLFDNAYTKIFDELSSNDQKYLVSIFGNKRLSEVAKEMKQSLSYVSQYRRRAISRHLVTPATYGKVKYTLPYFRKFIQETQNPDSMYYQFID</sequence>
<evidence type="ECO:0000313" key="2">
    <source>
        <dbReference type="Proteomes" id="UP000003987"/>
    </source>
</evidence>
<dbReference type="STRING" id="575594.HMPREF0501_00671"/>
<dbReference type="AlphaFoldDB" id="C7XVC7"/>
<organism evidence="1 2">
    <name type="scientific">Limosilactobacillus coleohominis 101-4-CHN</name>
    <dbReference type="NCBI Taxonomy" id="575594"/>
    <lineage>
        <taxon>Bacteria</taxon>
        <taxon>Bacillati</taxon>
        <taxon>Bacillota</taxon>
        <taxon>Bacilli</taxon>
        <taxon>Lactobacillales</taxon>
        <taxon>Lactobacillaceae</taxon>
        <taxon>Limosilactobacillus</taxon>
    </lineage>
</organism>
<dbReference type="EMBL" id="GG698803">
    <property type="protein sequence ID" value="EEU30293.1"/>
    <property type="molecule type" value="Genomic_DNA"/>
</dbReference>
<dbReference type="Gene3D" id="3.40.50.300">
    <property type="entry name" value="P-loop containing nucleotide triphosphate hydrolases"/>
    <property type="match status" value="1"/>
</dbReference>
<dbReference type="SUPFAM" id="SSF52540">
    <property type="entry name" value="P-loop containing nucleoside triphosphate hydrolases"/>
    <property type="match status" value="1"/>
</dbReference>
<dbReference type="InterPro" id="IPR027417">
    <property type="entry name" value="P-loop_NTPase"/>
</dbReference>
<keyword evidence="2" id="KW-1185">Reference proteome</keyword>
<dbReference type="RefSeq" id="WP_006916474.1">
    <property type="nucleotide sequence ID" value="NZ_GG698803.1"/>
</dbReference>